<name>A0ACC5ZEY9_9TELE</name>
<gene>
    <name evidence="1" type="ORF">PDJAM_G00145060</name>
</gene>
<protein>
    <submittedName>
        <fullName evidence="1">Uncharacterized protein</fullName>
    </submittedName>
</protein>
<evidence type="ECO:0000313" key="1">
    <source>
        <dbReference type="EMBL" id="MCJ8746740.1"/>
    </source>
</evidence>
<dbReference type="Proteomes" id="UP000830395">
    <property type="component" value="Chromosome 24"/>
</dbReference>
<accession>A0ACC5ZEY9</accession>
<reference evidence="1" key="1">
    <citation type="submission" date="2020-02" db="EMBL/GenBank/DDBJ databases">
        <title>Genome sequencing of the panga catfish, Pangasius djambal.</title>
        <authorList>
            <person name="Wen M."/>
            <person name="Zahm M."/>
            <person name="Roques C."/>
            <person name="Cabau C."/>
            <person name="Klopp C."/>
            <person name="Donnadieu C."/>
            <person name="Jouanno E."/>
            <person name="Avarre J.-C."/>
            <person name="Campet M."/>
            <person name="Ha T."/>
            <person name="Dugue R."/>
            <person name="Lampietro C."/>
            <person name="Louis A."/>
            <person name="Herpin A."/>
            <person name="Echchiki A."/>
            <person name="Berthelot C."/>
            <person name="Parey E."/>
            <person name="Roest-Crollius H."/>
            <person name="Braasch I."/>
            <person name="Postlethwait J.H."/>
            <person name="Bobe J."/>
            <person name="Montfort J."/>
            <person name="Bouchez O."/>
            <person name="Begum T."/>
            <person name="Schartl M."/>
            <person name="Gustiano R."/>
            <person name="Guiguen Y."/>
        </authorList>
    </citation>
    <scope>NUCLEOTIDE SEQUENCE</scope>
    <source>
        <strain evidence="1">Pdj_M5554</strain>
    </source>
</reference>
<comment type="caution">
    <text evidence="1">The sequence shown here is derived from an EMBL/GenBank/DDBJ whole genome shotgun (WGS) entry which is preliminary data.</text>
</comment>
<evidence type="ECO:0000313" key="2">
    <source>
        <dbReference type="Proteomes" id="UP000830395"/>
    </source>
</evidence>
<organism evidence="1 2">
    <name type="scientific">Pangasius djambal</name>
    <dbReference type="NCBI Taxonomy" id="1691987"/>
    <lineage>
        <taxon>Eukaryota</taxon>
        <taxon>Metazoa</taxon>
        <taxon>Chordata</taxon>
        <taxon>Craniata</taxon>
        <taxon>Vertebrata</taxon>
        <taxon>Euteleostomi</taxon>
        <taxon>Actinopterygii</taxon>
        <taxon>Neopterygii</taxon>
        <taxon>Teleostei</taxon>
        <taxon>Ostariophysi</taxon>
        <taxon>Siluriformes</taxon>
        <taxon>Pangasiidae</taxon>
        <taxon>Pangasius</taxon>
    </lineage>
</organism>
<dbReference type="EMBL" id="CM040998">
    <property type="protein sequence ID" value="MCJ8746740.1"/>
    <property type="molecule type" value="Genomic_DNA"/>
</dbReference>
<keyword evidence="2" id="KW-1185">Reference proteome</keyword>
<sequence>MLKVKSICTKYVLYTQSKGNERKHFRVTANCVGYSPVAREVEPARQQTAINKIHFLILRGGKCRCPEEVTPHKLSV</sequence>
<proteinExistence type="predicted"/>